<dbReference type="SUPFAM" id="SSF53756">
    <property type="entry name" value="UDP-Glycosyltransferase/glycogen phosphorylase"/>
    <property type="match status" value="1"/>
</dbReference>
<proteinExistence type="inferred from homology"/>
<keyword evidence="2" id="KW-0328">Glycosyltransferase</keyword>
<gene>
    <name evidence="4" type="primary">LOC120276088</name>
</gene>
<evidence type="ECO:0000256" key="1">
    <source>
        <dbReference type="ARBA" id="ARBA00009995"/>
    </source>
</evidence>
<dbReference type="Proteomes" id="UP001515500">
    <property type="component" value="Chromosome 14"/>
</dbReference>
<sequence length="219" mass="24804">MAPGHMIPMLDIAKLFSHFGVQTTFISTFGNAPLVETSINHFNSTNSSNPSIKLVLIQFPSAEAGLPVGCENASYLTSIDMLVSFHKAVAMLRQHFDQLLEQLLPDAVFSDYFLPWTLDSAYIVMLFNTWTFAVCAAYNVDHYDPHSRPEESFIVPDLPHPIHILKSQVHNLLKTDPRIMKIMLAADESDEKSYGAVMNSFYELEPDYVDYYRNVCCKM</sequence>
<dbReference type="GeneID" id="120276088"/>
<dbReference type="AlphaFoldDB" id="A0AB40CFY7"/>
<protein>
    <submittedName>
        <fullName evidence="4">UDP-glucose flavonoid 3-O-glucosyltransferase 7-like</fullName>
    </submittedName>
</protein>
<evidence type="ECO:0000256" key="2">
    <source>
        <dbReference type="ARBA" id="ARBA00022676"/>
    </source>
</evidence>
<keyword evidence="3" id="KW-1185">Reference proteome</keyword>
<organism evidence="3 4">
    <name type="scientific">Dioscorea cayennensis subsp. rotundata</name>
    <name type="common">White Guinea yam</name>
    <name type="synonym">Dioscorea rotundata</name>
    <dbReference type="NCBI Taxonomy" id="55577"/>
    <lineage>
        <taxon>Eukaryota</taxon>
        <taxon>Viridiplantae</taxon>
        <taxon>Streptophyta</taxon>
        <taxon>Embryophyta</taxon>
        <taxon>Tracheophyta</taxon>
        <taxon>Spermatophyta</taxon>
        <taxon>Magnoliopsida</taxon>
        <taxon>Liliopsida</taxon>
        <taxon>Dioscoreales</taxon>
        <taxon>Dioscoreaceae</taxon>
        <taxon>Dioscorea</taxon>
    </lineage>
</organism>
<dbReference type="Gene3D" id="3.40.50.2000">
    <property type="entry name" value="Glycogen Phosphorylase B"/>
    <property type="match status" value="1"/>
</dbReference>
<keyword evidence="2" id="KW-0808">Transferase</keyword>
<dbReference type="RefSeq" id="XP_039138756.1">
    <property type="nucleotide sequence ID" value="XM_039282822.1"/>
</dbReference>
<evidence type="ECO:0000313" key="3">
    <source>
        <dbReference type="Proteomes" id="UP001515500"/>
    </source>
</evidence>
<reference evidence="4" key="1">
    <citation type="submission" date="2025-08" db="UniProtKB">
        <authorList>
            <consortium name="RefSeq"/>
        </authorList>
    </citation>
    <scope>IDENTIFICATION</scope>
</reference>
<dbReference type="PANTHER" id="PTHR48047">
    <property type="entry name" value="GLYCOSYLTRANSFERASE"/>
    <property type="match status" value="1"/>
</dbReference>
<dbReference type="PANTHER" id="PTHR48047:SF45">
    <property type="entry name" value="SCOPOLETIN GLUCOSYLTRANSFERASE-LIKE"/>
    <property type="match status" value="1"/>
</dbReference>
<name>A0AB40CFY7_DIOCR</name>
<evidence type="ECO:0000313" key="4">
    <source>
        <dbReference type="RefSeq" id="XP_039138756.1"/>
    </source>
</evidence>
<accession>A0AB40CFY7</accession>
<dbReference type="GO" id="GO:0035251">
    <property type="term" value="F:UDP-glucosyltransferase activity"/>
    <property type="evidence" value="ECO:0007669"/>
    <property type="project" value="TreeGrafter"/>
</dbReference>
<comment type="similarity">
    <text evidence="1">Belongs to the UDP-glycosyltransferase family.</text>
</comment>